<evidence type="ECO:0000313" key="11">
    <source>
        <dbReference type="RefSeq" id="XP_003397560.1"/>
    </source>
</evidence>
<evidence type="ECO:0000256" key="6">
    <source>
        <dbReference type="ARBA" id="ARBA00022833"/>
    </source>
</evidence>
<evidence type="ECO:0000256" key="5">
    <source>
        <dbReference type="ARBA" id="ARBA00022723"/>
    </source>
</evidence>
<feature type="domain" description="LITAF" evidence="9">
    <location>
        <begin position="95"/>
        <end position="180"/>
    </location>
</feature>
<evidence type="ECO:0000256" key="1">
    <source>
        <dbReference type="ARBA" id="ARBA00004414"/>
    </source>
</evidence>
<dbReference type="Pfam" id="PF10601">
    <property type="entry name" value="zf-LITAF-like"/>
    <property type="match status" value="1"/>
</dbReference>
<dbReference type="GeneID" id="100647504"/>
<organism evidence="10 11">
    <name type="scientific">Bombus terrestris</name>
    <name type="common">Buff-tailed bumblebee</name>
    <name type="synonym">Apis terrestris</name>
    <dbReference type="NCBI Taxonomy" id="30195"/>
    <lineage>
        <taxon>Eukaryota</taxon>
        <taxon>Metazoa</taxon>
        <taxon>Ecdysozoa</taxon>
        <taxon>Arthropoda</taxon>
        <taxon>Hexapoda</taxon>
        <taxon>Insecta</taxon>
        <taxon>Pterygota</taxon>
        <taxon>Neoptera</taxon>
        <taxon>Endopterygota</taxon>
        <taxon>Hymenoptera</taxon>
        <taxon>Apocrita</taxon>
        <taxon>Aculeata</taxon>
        <taxon>Apoidea</taxon>
        <taxon>Anthophila</taxon>
        <taxon>Apidae</taxon>
        <taxon>Bombus</taxon>
        <taxon>Bombus</taxon>
    </lineage>
</organism>
<name>A0A9B0BXT4_BOMTE</name>
<comment type="subcellular location">
    <subcellularLocation>
        <location evidence="2">Endosome membrane</location>
        <topology evidence="2">Peripheral membrane protein</topology>
    </subcellularLocation>
    <subcellularLocation>
        <location evidence="1">Late endosome membrane</location>
    </subcellularLocation>
    <subcellularLocation>
        <location evidence="3">Lysosome membrane</location>
        <topology evidence="3">Peripheral membrane protein</topology>
        <orientation evidence="3">Cytoplasmic side</orientation>
    </subcellularLocation>
</comment>
<comment type="similarity">
    <text evidence="4">Belongs to the CDIP1/LITAF family.</text>
</comment>
<dbReference type="GO" id="GO:0008270">
    <property type="term" value="F:zinc ion binding"/>
    <property type="evidence" value="ECO:0007669"/>
    <property type="project" value="TreeGrafter"/>
</dbReference>
<keyword evidence="7" id="KW-0472">Membrane</keyword>
<dbReference type="GO" id="GO:0005765">
    <property type="term" value="C:lysosomal membrane"/>
    <property type="evidence" value="ECO:0007669"/>
    <property type="project" value="UniProtKB-SubCell"/>
</dbReference>
<dbReference type="KEGG" id="bter:100647504"/>
<keyword evidence="6" id="KW-0862">Zinc</keyword>
<dbReference type="PANTHER" id="PTHR23292">
    <property type="entry name" value="LIPOPOLYSACCHARIDE-INDUCED TUMOR NECROSIS FACTOR-ALPHA FACTOR"/>
    <property type="match status" value="1"/>
</dbReference>
<dbReference type="InterPro" id="IPR006629">
    <property type="entry name" value="LITAF"/>
</dbReference>
<dbReference type="PROSITE" id="PS51837">
    <property type="entry name" value="LITAF"/>
    <property type="match status" value="1"/>
</dbReference>
<accession>A0A9B0BXT4</accession>
<dbReference type="OrthoDB" id="5599753at2759"/>
<evidence type="ECO:0000259" key="9">
    <source>
        <dbReference type="PROSITE" id="PS51837"/>
    </source>
</evidence>
<dbReference type="RefSeq" id="XP_003397560.1">
    <property type="nucleotide sequence ID" value="XM_003397512.4"/>
</dbReference>
<feature type="compositionally biased region" description="Low complexity" evidence="8">
    <location>
        <begin position="8"/>
        <end position="18"/>
    </location>
</feature>
<dbReference type="Proteomes" id="UP000835206">
    <property type="component" value="Chromosome 9"/>
</dbReference>
<dbReference type="PANTHER" id="PTHR23292:SF6">
    <property type="entry name" value="FI16602P1-RELATED"/>
    <property type="match status" value="1"/>
</dbReference>
<evidence type="ECO:0000256" key="2">
    <source>
        <dbReference type="ARBA" id="ARBA00004481"/>
    </source>
</evidence>
<gene>
    <name evidence="11" type="primary">LOC100647504</name>
</gene>
<feature type="region of interest" description="Disordered" evidence="8">
    <location>
        <begin position="1"/>
        <end position="85"/>
    </location>
</feature>
<evidence type="ECO:0000256" key="4">
    <source>
        <dbReference type="ARBA" id="ARBA00005975"/>
    </source>
</evidence>
<dbReference type="AlphaFoldDB" id="A0A9B0BXT4"/>
<dbReference type="GO" id="GO:0031902">
    <property type="term" value="C:late endosome membrane"/>
    <property type="evidence" value="ECO:0007669"/>
    <property type="project" value="UniProtKB-SubCell"/>
</dbReference>
<dbReference type="SMART" id="SM00714">
    <property type="entry name" value="LITAF"/>
    <property type="match status" value="1"/>
</dbReference>
<evidence type="ECO:0000313" key="10">
    <source>
        <dbReference type="Proteomes" id="UP000835206"/>
    </source>
</evidence>
<protein>
    <submittedName>
        <fullName evidence="11">Lipopolysaccharide-induced tumor necrosis factor-alpha factor homolog</fullName>
    </submittedName>
</protein>
<keyword evidence="10" id="KW-1185">Reference proteome</keyword>
<reference evidence="11" key="1">
    <citation type="submission" date="2025-08" db="UniProtKB">
        <authorList>
            <consortium name="RefSeq"/>
        </authorList>
    </citation>
    <scope>IDENTIFICATION</scope>
</reference>
<dbReference type="InterPro" id="IPR037519">
    <property type="entry name" value="LITAF_fam"/>
</dbReference>
<evidence type="ECO:0000256" key="7">
    <source>
        <dbReference type="ARBA" id="ARBA00023136"/>
    </source>
</evidence>
<proteinExistence type="inferred from homology"/>
<keyword evidence="5" id="KW-0479">Metal-binding</keyword>
<evidence type="ECO:0000256" key="8">
    <source>
        <dbReference type="SAM" id="MobiDB-lite"/>
    </source>
</evidence>
<evidence type="ECO:0000256" key="3">
    <source>
        <dbReference type="ARBA" id="ARBA00004630"/>
    </source>
</evidence>
<sequence length="180" mass="19349">MEKNIGFASGSTQSSAAPPSAPPSYEEAVENAARISLQPNIPPYPVGPSSMPIPTHNPPPNQTTMPYPANYSGPSEPPPQSQTPYNANPNTVPPPEFRVVYQPVIFSLTPNPTKTTCPTCHASIKTTTISDHQPSAHLCCIVLCLLGCCLCSCLPYCMSSFMSVHHFCPKCKNYIGTWKG</sequence>